<dbReference type="Gene3D" id="3.60.15.10">
    <property type="entry name" value="Ribonuclease Z/Hydroxyacylglutathione hydrolase-like"/>
    <property type="match status" value="2"/>
</dbReference>
<gene>
    <name evidence="3" type="ORF">ZMTM_24610</name>
</gene>
<feature type="region of interest" description="Disordered" evidence="1">
    <location>
        <begin position="134"/>
        <end position="153"/>
    </location>
</feature>
<dbReference type="SUPFAM" id="SSF56281">
    <property type="entry name" value="Metallo-hydrolase/oxidoreductase"/>
    <property type="match status" value="1"/>
</dbReference>
<protein>
    <recommendedName>
        <fullName evidence="2">Metallo-beta-lactamase domain-containing protein</fullName>
    </recommendedName>
</protein>
<evidence type="ECO:0000313" key="4">
    <source>
        <dbReference type="Proteomes" id="UP000826722"/>
    </source>
</evidence>
<sequence>MEVKITQHPVGQGGMASGFLQSQNSQFHWIYDCGSNQSEALNREIEIVAARGKVDCLFLSHLDSDHINGIDRLLSRTRVREVVLPYLNEIDGLIAVAHDTATGILAGTFMTFLSNIEGWLSARGVEQITYIMPRSDDDDENEELNPNLPEGGTNSDEGIISAEWSLTDTKSSSSPVMKVQKLETKAILKIMTAPMKPNWIFAPYAHRPSDKALIAFKADLKATFGHFNTKRILATVLRDPQARIQLRNCYELIWSNHNLVSMALYAGPIRSSAQWQGYRRQSPYWQYRRYPYSEPCVVGWIGTGDMQLNLSRRYKAFITYYRKLLNEINIFVLPHHGSYHNFTPLLLKEIPYATQCVAAAGPNSYGHPGEEVIRAVLASGKEFVHISDQIHSALEWELLS</sequence>
<accession>A0A8D5K016</accession>
<dbReference type="Pfam" id="PF00753">
    <property type="entry name" value="Lactamase_B"/>
    <property type="match status" value="1"/>
</dbReference>
<keyword evidence="4" id="KW-1185">Reference proteome</keyword>
<dbReference type="EMBL" id="AP024110">
    <property type="protein sequence ID" value="BCM26202.1"/>
    <property type="molecule type" value="Genomic_DNA"/>
</dbReference>
<evidence type="ECO:0000259" key="2">
    <source>
        <dbReference type="Pfam" id="PF00753"/>
    </source>
</evidence>
<dbReference type="InterPro" id="IPR001279">
    <property type="entry name" value="Metallo-B-lactamas"/>
</dbReference>
<dbReference type="InterPro" id="IPR052159">
    <property type="entry name" value="Competence_DNA_uptake"/>
</dbReference>
<name>A0A8D5K016_9PROT</name>
<reference evidence="3" key="1">
    <citation type="journal article" date="2021" name="Arch. Microbiol.">
        <title>Methyloradius palustris gen. nov., sp. nov., a methanol-oxidizing bacterium isolated from snow.</title>
        <authorList>
            <person name="Miyadera T."/>
            <person name="Kojima H."/>
            <person name="Fukui M."/>
        </authorList>
    </citation>
    <scope>NUCLEOTIDE SEQUENCE</scope>
    <source>
        <strain evidence="3">Zm11</strain>
    </source>
</reference>
<dbReference type="KEGG" id="mpau:ZMTM_24610"/>
<dbReference type="PANTHER" id="PTHR30619">
    <property type="entry name" value="DNA INTERNALIZATION/COMPETENCE PROTEIN COMEC/REC2"/>
    <property type="match status" value="1"/>
</dbReference>
<dbReference type="InterPro" id="IPR036866">
    <property type="entry name" value="RibonucZ/Hydroxyglut_hydro"/>
</dbReference>
<evidence type="ECO:0000256" key="1">
    <source>
        <dbReference type="SAM" id="MobiDB-lite"/>
    </source>
</evidence>
<organism evidence="3 4">
    <name type="scientific">Methyloradius palustris</name>
    <dbReference type="NCBI Taxonomy" id="2778876"/>
    <lineage>
        <taxon>Bacteria</taxon>
        <taxon>Pseudomonadati</taxon>
        <taxon>Pseudomonadota</taxon>
        <taxon>Betaproteobacteria</taxon>
        <taxon>Nitrosomonadales</taxon>
        <taxon>Methylophilaceae</taxon>
        <taxon>Methyloradius</taxon>
    </lineage>
</organism>
<feature type="domain" description="Metallo-beta-lactamase" evidence="2">
    <location>
        <begin position="30"/>
        <end position="83"/>
    </location>
</feature>
<dbReference type="Proteomes" id="UP000826722">
    <property type="component" value="Chromosome"/>
</dbReference>
<proteinExistence type="predicted"/>
<dbReference type="AlphaFoldDB" id="A0A8D5K016"/>
<dbReference type="PANTHER" id="PTHR30619:SF1">
    <property type="entry name" value="RECOMBINATION PROTEIN 2"/>
    <property type="match status" value="1"/>
</dbReference>
<evidence type="ECO:0000313" key="3">
    <source>
        <dbReference type="EMBL" id="BCM26202.1"/>
    </source>
</evidence>
<dbReference type="RefSeq" id="WP_221764216.1">
    <property type="nucleotide sequence ID" value="NZ_AP024110.1"/>
</dbReference>